<dbReference type="InterPro" id="IPR043129">
    <property type="entry name" value="ATPase_NBD"/>
</dbReference>
<evidence type="ECO:0000259" key="3">
    <source>
        <dbReference type="Pfam" id="PF02538"/>
    </source>
</evidence>
<dbReference type="Pfam" id="PF01968">
    <property type="entry name" value="Hydantoinase_A"/>
    <property type="match status" value="1"/>
</dbReference>
<dbReference type="InterPro" id="IPR002821">
    <property type="entry name" value="Hydantoinase_A"/>
</dbReference>
<feature type="domain" description="Hydantoinase/oxoprolinase N-terminal" evidence="4">
    <location>
        <begin position="9"/>
        <end position="191"/>
    </location>
</feature>
<evidence type="ECO:0000313" key="6">
    <source>
        <dbReference type="EMBL" id="EMF14138.1"/>
    </source>
</evidence>
<feature type="domain" description="Hydantoinase B/oxoprolinase" evidence="3">
    <location>
        <begin position="738"/>
        <end position="1268"/>
    </location>
</feature>
<dbReference type="PANTHER" id="PTHR11365">
    <property type="entry name" value="5-OXOPROLINASE RELATED"/>
    <property type="match status" value="1"/>
</dbReference>
<dbReference type="Pfam" id="PF02538">
    <property type="entry name" value="Hydantoinase_B"/>
    <property type="match status" value="1"/>
</dbReference>
<dbReference type="RefSeq" id="XP_016762259.1">
    <property type="nucleotide sequence ID" value="XM_016909592.1"/>
</dbReference>
<dbReference type="InterPro" id="IPR045079">
    <property type="entry name" value="Oxoprolinase-like"/>
</dbReference>
<evidence type="ECO:0000259" key="2">
    <source>
        <dbReference type="Pfam" id="PF01968"/>
    </source>
</evidence>
<dbReference type="Proteomes" id="UP000016931">
    <property type="component" value="Unassembled WGS sequence"/>
</dbReference>
<dbReference type="GO" id="GO:0017168">
    <property type="term" value="F:5-oxoprolinase (ATP-hydrolyzing) activity"/>
    <property type="evidence" value="ECO:0007669"/>
    <property type="project" value="TreeGrafter"/>
</dbReference>
<dbReference type="PANTHER" id="PTHR11365:SF23">
    <property type="entry name" value="HYPOTHETICAL 5-OXOPROLINASE (EUROFUNG)-RELATED"/>
    <property type="match status" value="1"/>
</dbReference>
<feature type="domain" description="Acetophenone carboxylase-like C-terminal" evidence="5">
    <location>
        <begin position="513"/>
        <end position="688"/>
    </location>
</feature>
<dbReference type="OMA" id="WYRSDLT"/>
<dbReference type="OrthoDB" id="5404895at2759"/>
<dbReference type="GeneID" id="27906729"/>
<gene>
    <name evidence="6" type="ORF">SEPMUDRAFT_62229</name>
</gene>
<dbReference type="GO" id="GO:0006749">
    <property type="term" value="P:glutathione metabolic process"/>
    <property type="evidence" value="ECO:0007669"/>
    <property type="project" value="TreeGrafter"/>
</dbReference>
<dbReference type="EMBL" id="KB456262">
    <property type="protein sequence ID" value="EMF14138.1"/>
    <property type="molecule type" value="Genomic_DNA"/>
</dbReference>
<dbReference type="HOGENOM" id="CLU_002157_2_0_1"/>
<dbReference type="Pfam" id="PF19278">
    <property type="entry name" value="Hydant_A_C"/>
    <property type="match status" value="1"/>
</dbReference>
<reference evidence="6 7" key="1">
    <citation type="journal article" date="2012" name="PLoS Pathog.">
        <title>Diverse lifestyles and strategies of plant pathogenesis encoded in the genomes of eighteen Dothideomycetes fungi.</title>
        <authorList>
            <person name="Ohm R.A."/>
            <person name="Feau N."/>
            <person name="Henrissat B."/>
            <person name="Schoch C.L."/>
            <person name="Horwitz B.A."/>
            <person name="Barry K.W."/>
            <person name="Condon B.J."/>
            <person name="Copeland A.C."/>
            <person name="Dhillon B."/>
            <person name="Glaser F."/>
            <person name="Hesse C.N."/>
            <person name="Kosti I."/>
            <person name="LaButti K."/>
            <person name="Lindquist E.A."/>
            <person name="Lucas S."/>
            <person name="Salamov A.A."/>
            <person name="Bradshaw R.E."/>
            <person name="Ciuffetti L."/>
            <person name="Hamelin R.C."/>
            <person name="Kema G.H.J."/>
            <person name="Lawrence C."/>
            <person name="Scott J.A."/>
            <person name="Spatafora J.W."/>
            <person name="Turgeon B.G."/>
            <person name="de Wit P.J.G.M."/>
            <person name="Zhong S."/>
            <person name="Goodwin S.B."/>
            <person name="Grigoriev I.V."/>
        </authorList>
    </citation>
    <scope>NUCLEOTIDE SEQUENCE [LARGE SCALE GENOMIC DNA]</scope>
    <source>
        <strain evidence="6 7">SO2202</strain>
    </source>
</reference>
<dbReference type="InterPro" id="IPR049517">
    <property type="entry name" value="ACX-like_C"/>
</dbReference>
<evidence type="ECO:0000313" key="7">
    <source>
        <dbReference type="Proteomes" id="UP000016931"/>
    </source>
</evidence>
<dbReference type="SUPFAM" id="SSF53067">
    <property type="entry name" value="Actin-like ATPase domain"/>
    <property type="match status" value="1"/>
</dbReference>
<comment type="similarity">
    <text evidence="1">Belongs to the oxoprolinase family.</text>
</comment>
<name>M3CK07_SPHMS</name>
<accession>M3CK07</accession>
<organism evidence="6 7">
    <name type="scientific">Sphaerulina musiva (strain SO2202)</name>
    <name type="common">Poplar stem canker fungus</name>
    <name type="synonym">Septoria musiva</name>
    <dbReference type="NCBI Taxonomy" id="692275"/>
    <lineage>
        <taxon>Eukaryota</taxon>
        <taxon>Fungi</taxon>
        <taxon>Dikarya</taxon>
        <taxon>Ascomycota</taxon>
        <taxon>Pezizomycotina</taxon>
        <taxon>Dothideomycetes</taxon>
        <taxon>Dothideomycetidae</taxon>
        <taxon>Mycosphaerellales</taxon>
        <taxon>Mycosphaerellaceae</taxon>
        <taxon>Sphaerulina</taxon>
    </lineage>
</organism>
<dbReference type="Pfam" id="PF05378">
    <property type="entry name" value="Hydant_A_N"/>
    <property type="match status" value="1"/>
</dbReference>
<dbReference type="InterPro" id="IPR008040">
    <property type="entry name" value="Hydant_A_N"/>
</dbReference>
<dbReference type="InterPro" id="IPR003692">
    <property type="entry name" value="Hydantoinase_B"/>
</dbReference>
<evidence type="ECO:0000256" key="1">
    <source>
        <dbReference type="ARBA" id="ARBA00010403"/>
    </source>
</evidence>
<protein>
    <submittedName>
        <fullName evidence="6">Hydantoinase_A-domain-containing protein</fullName>
    </submittedName>
</protein>
<proteinExistence type="inferred from homology"/>
<dbReference type="eggNOG" id="KOG1939">
    <property type="taxonomic scope" value="Eukaryota"/>
</dbReference>
<keyword evidence="7" id="KW-1185">Reference proteome</keyword>
<evidence type="ECO:0000259" key="4">
    <source>
        <dbReference type="Pfam" id="PF05378"/>
    </source>
</evidence>
<dbReference type="GO" id="GO:0005829">
    <property type="term" value="C:cytosol"/>
    <property type="evidence" value="ECO:0007669"/>
    <property type="project" value="TreeGrafter"/>
</dbReference>
<feature type="domain" description="Hydantoinase A/oxoprolinase" evidence="2">
    <location>
        <begin position="213"/>
        <end position="497"/>
    </location>
</feature>
<sequence length="1401" mass="151901">MTSKTDSYRLGVDVGGTFTDACAFSPNGTVFRAKVPSTPHDQSIGVKNSIDKVRSVIQAAEKDFTGKFGALHHGSTVATNALLEGKGVPAALIVTQGHKDVLVARRSQIPGGLAAWINWEPPAPLIPLERTLQVSERTSVDGSEIRPVDKEALRKELLTVKGKVQAVTISLLNSWVSGAHELEVAEVVKEVLGDDVELSLSHEVLPELGEYERTVTAAANSVVKPEVKRYMNGLSQKLTADTPTVRILKSDGRLTNLELAGNLPVNILMSGPAGGVRGITSIIADATPHKNLITLDMGGTSTDVALIANAQPSLRRETMVGDLAVRSPSVDVRTIGAGGGSLAFYSKLTNTLRVGPESSGAMPGPACYGRGGTQATVTDAHLVLGYLPDTLLGGQFKLDVAAARAAVGTLADEMGKSIFETAEAIVDLANEAIYGALRLVSVERGYNPADFALVAIGGAGPMCANAVGKLLGAWPVIIPAAPGILCAQGDATTKMSHELSASFIHVLTTITMDKIREEYKSLRDRCESTMKEALDEDDPPLAVAYSAALRYKGQALELGIELSEEDLAQPMEIFEQIAKTKFDAIHQQQFSYTLENFALELTRLTVSAVDACPDLEIPLVPTADSETPPESAILEHKSIVVGGNEHQATFWDRAAITKKGHKVQGPAVIVEMDSNTLVAPGFEATVDAVGNLCISPMPGNTLLPSFKSKFESTVSDKTPEQRVAEAKKTVEDIPVIPTLISSSLASIRAEMDTLMLRCSMSPAIREQQDEFNVITNAEGKMLVGQFGSFIGQFMKIWTHKMNKKEVDEIEEGDVFITNDVYEVEGAVSHLNDVIVLLPIYYEHQLVGWAANFGHMTDVQGQVPGSMSINAQTIFDDGLQIPTMKLFERGKMNKSIVELMCRNSRQPEWLRSDLLALISACRTAATRVCELCTRFGPEVYAAATDVLLQRTRTAVSQIIEEHMTDELSTFTDFVDDDGHGKGPFALKCTLSKPAKNRLKFDWHGTSPQASSSINYYLSETMFKMFVGYYLLAVYSPFTIPNDGFHDLVDVEIPLGSLLKPVRPAALSCRTHFLGRTMDIMQALFGQKNAAFMTAAGFSDSPHFFYSGFKPTGEWYQLYQIAFGGVPARPKGDGPDCHCLFPAIKSVPTESIELNFPVRLEVNEAVADSGGAGFHRGGNAQLTKYHFLSAGEFSLHDDRWFTSPWGVRGGKPGSRSRKALHRINHNNKNNKNNGGYDPPILLPSKCDHVKVQPGDILEWQTWGGGGLGDPWTRPAETVALEVRRKLVSVQGAKENYAVCIHPITLELDVAQTEILRADMETSCSSSSANDANDANDTADASSARLYNRGGTLAEIAAKCLEETGFEAPVPQWEEEVYGPHVALPYVREWYRRGKEVGYEMWGV</sequence>
<dbReference type="STRING" id="692275.M3CK07"/>
<evidence type="ECO:0000259" key="5">
    <source>
        <dbReference type="Pfam" id="PF19278"/>
    </source>
</evidence>